<protein>
    <submittedName>
        <fullName evidence="2">Tetratricopeptide repeat protein 39B</fullName>
    </submittedName>
</protein>
<dbReference type="PANTHER" id="PTHR31859:SF9">
    <property type="entry name" value="TETRATRICOPEPTIDE REPEAT PROTEIN 39B"/>
    <property type="match status" value="1"/>
</dbReference>
<dbReference type="SUPFAM" id="SSF48452">
    <property type="entry name" value="TPR-like"/>
    <property type="match status" value="1"/>
</dbReference>
<name>A0A1I7TTC8_9PELO</name>
<dbReference type="Proteomes" id="UP000095282">
    <property type="component" value="Unplaced"/>
</dbReference>
<dbReference type="Pfam" id="PF10300">
    <property type="entry name" value="Iml2-TPR_39"/>
    <property type="match status" value="1"/>
</dbReference>
<dbReference type="InterPro" id="IPR019412">
    <property type="entry name" value="IML2/TPR_39"/>
</dbReference>
<dbReference type="WBParaSite" id="Csp11.Scaffold629.g11578.t1">
    <property type="protein sequence ID" value="Csp11.Scaffold629.g11578.t1"/>
    <property type="gene ID" value="Csp11.Scaffold629.g11578"/>
</dbReference>
<dbReference type="STRING" id="1561998.A0A1I7TTC8"/>
<dbReference type="eggNOG" id="KOG3783">
    <property type="taxonomic scope" value="Eukaryota"/>
</dbReference>
<dbReference type="InterPro" id="IPR019734">
    <property type="entry name" value="TPR_rpt"/>
</dbReference>
<keyword evidence="1" id="KW-1185">Reference proteome</keyword>
<dbReference type="SMART" id="SM00028">
    <property type="entry name" value="TPR"/>
    <property type="match status" value="3"/>
</dbReference>
<dbReference type="PANTHER" id="PTHR31859">
    <property type="entry name" value="TETRATRICOPEPTIDE REPEAT PROTEIN 39 FAMILY MEMBER"/>
    <property type="match status" value="1"/>
</dbReference>
<accession>A0A1I7TTC8</accession>
<organism evidence="1 2">
    <name type="scientific">Caenorhabditis tropicalis</name>
    <dbReference type="NCBI Taxonomy" id="1561998"/>
    <lineage>
        <taxon>Eukaryota</taxon>
        <taxon>Metazoa</taxon>
        <taxon>Ecdysozoa</taxon>
        <taxon>Nematoda</taxon>
        <taxon>Chromadorea</taxon>
        <taxon>Rhabditida</taxon>
        <taxon>Rhabditina</taxon>
        <taxon>Rhabditomorpha</taxon>
        <taxon>Rhabditoidea</taxon>
        <taxon>Rhabditidae</taxon>
        <taxon>Peloderinae</taxon>
        <taxon>Caenorhabditis</taxon>
    </lineage>
</organism>
<evidence type="ECO:0000313" key="1">
    <source>
        <dbReference type="Proteomes" id="UP000095282"/>
    </source>
</evidence>
<dbReference type="InterPro" id="IPR011990">
    <property type="entry name" value="TPR-like_helical_dom_sf"/>
</dbReference>
<dbReference type="Gene3D" id="1.25.40.10">
    <property type="entry name" value="Tetratricopeptide repeat domain"/>
    <property type="match status" value="1"/>
</dbReference>
<evidence type="ECO:0000313" key="2">
    <source>
        <dbReference type="WBParaSite" id="Csp11.Scaffold629.g11578.t1"/>
    </source>
</evidence>
<dbReference type="AlphaFoldDB" id="A0A1I7TTC8"/>
<reference evidence="2" key="1">
    <citation type="submission" date="2016-11" db="UniProtKB">
        <authorList>
            <consortium name="WormBaseParasite"/>
        </authorList>
    </citation>
    <scope>IDENTIFICATION</scope>
</reference>
<sequence>MGEVERPRSLSRITVDSDAEYLDAYDHVTYSNSLELLDTIAETQITLNLFMNNKFELAEERMAELYDKSMYHSMGYTCILFIKAVMTVNKQDMEKAAEACKMSVEVIERFRERRSIKETIFGATAKGKKMTDEELHAELCYAQMLLIRAMLTFFHDDNFASFIKGALNIRTCYQTYRYCEKLMNEPSVWIGRNKKVQEQFESGTRMGLGTFSLMLSVLPSKVLRLLEVVGFSGDKVAGMRDLQHVASMTGTLCSPLAKMVLLTWHLIATFVLGTGQPDLEVCKRIMPGLTHLWPRGAIMLFMKARLLLISGDIETAIHYFNMSIESQDVYKQFHHGCYWELLFAHGYQRRWSHSANYARLLMKESKWSRCVYTYLLCIFFAADETVDETRRNETINALAGKVDGLRLRIAGKSIPVEKYCGRKAKRFVATHSLLFAHYEFIYFWNGFDIFGKNPKMVRGVLEDMDRVWEMKKLTCDIDDYCLYYFLKGVSLRHLNLNAQAEECFKAVLERESSLKSFTYLPPNATYELAMLRISEQQFIEAQTLLDKARAYKSYSLENKLHFRIHSAMGTMGCRTPMM</sequence>
<proteinExistence type="predicted"/>